<reference evidence="12 13" key="1">
    <citation type="submission" date="2016-10" db="EMBL/GenBank/DDBJ databases">
        <authorList>
            <person name="de Groot N.N."/>
        </authorList>
    </citation>
    <scope>NUCLEOTIDE SEQUENCE [LARGE SCALE GENOMIC DNA]</scope>
    <source>
        <strain evidence="12 13">DSM 18346</strain>
    </source>
</reference>
<comment type="similarity">
    <text evidence="3">Belongs to the FliM family.</text>
</comment>
<evidence type="ECO:0000256" key="10">
    <source>
        <dbReference type="NCBIfam" id="TIGR01397"/>
    </source>
</evidence>
<dbReference type="GO" id="GO:0009425">
    <property type="term" value="C:bacterial-type flagellum basal body"/>
    <property type="evidence" value="ECO:0007669"/>
    <property type="project" value="UniProtKB-SubCell"/>
</dbReference>
<evidence type="ECO:0000256" key="1">
    <source>
        <dbReference type="ARBA" id="ARBA00004117"/>
    </source>
</evidence>
<evidence type="ECO:0000256" key="4">
    <source>
        <dbReference type="ARBA" id="ARBA00021898"/>
    </source>
</evidence>
<dbReference type="PIRSF" id="PIRSF002888">
    <property type="entry name" value="FliM"/>
    <property type="match status" value="1"/>
</dbReference>
<dbReference type="GO" id="GO:0005886">
    <property type="term" value="C:plasma membrane"/>
    <property type="evidence" value="ECO:0007669"/>
    <property type="project" value="UniProtKB-SubCell"/>
</dbReference>
<evidence type="ECO:0000313" key="13">
    <source>
        <dbReference type="Proteomes" id="UP000198718"/>
    </source>
</evidence>
<evidence type="ECO:0000256" key="2">
    <source>
        <dbReference type="ARBA" id="ARBA00004202"/>
    </source>
</evidence>
<dbReference type="Gene3D" id="3.40.1550.10">
    <property type="entry name" value="CheC-like"/>
    <property type="match status" value="1"/>
</dbReference>
<keyword evidence="7" id="KW-0283">Flagellar rotation</keyword>
<sequence>MSDVLSQNEIDALLQALSTGELDVEDIQEEKQDKKIRSYDFKSPKKLAKDQLRTLQIIHDNYSRSLNTFLSGYLRSYVQTEVSSVEELSYYEFSNSIVNPAIISMINFHPLTGQIAIDLSPSIAFTLIDRILGGSGKNYEEIRTFTEIEITLIKKLMKQIIDLMIDPWENVIELQPVLEKIETNSQFAQIVSPNETVALITLNIKIGDVEGMLNICIPHIVIEPILTKLSTKFWFSSISKTITEEDKKTLKKRVEKSKINICAQLGSTYITVKDFLELQIEDVILLDQLAKAEIEIFAGDKRKYFGLPGTMKNKIAVKVTRIDKEGDELDE</sequence>
<dbReference type="GO" id="GO:0050918">
    <property type="term" value="P:positive chemotaxis"/>
    <property type="evidence" value="ECO:0007669"/>
    <property type="project" value="TreeGrafter"/>
</dbReference>
<keyword evidence="13" id="KW-1185">Reference proteome</keyword>
<keyword evidence="12" id="KW-0282">Flagellum</keyword>
<dbReference type="CDD" id="cd17908">
    <property type="entry name" value="FliM"/>
    <property type="match status" value="1"/>
</dbReference>
<dbReference type="Pfam" id="PF01052">
    <property type="entry name" value="FliMN_C"/>
    <property type="match status" value="1"/>
</dbReference>
<dbReference type="AlphaFoldDB" id="A0A1G9C1W3"/>
<accession>A0A1G9C1W3</accession>
<organism evidence="12 13">
    <name type="scientific">Natronincola ferrireducens</name>
    <dbReference type="NCBI Taxonomy" id="393762"/>
    <lineage>
        <taxon>Bacteria</taxon>
        <taxon>Bacillati</taxon>
        <taxon>Bacillota</taxon>
        <taxon>Clostridia</taxon>
        <taxon>Peptostreptococcales</taxon>
        <taxon>Natronincolaceae</taxon>
        <taxon>Natronincola</taxon>
    </lineage>
</organism>
<keyword evidence="6" id="KW-0145">Chemotaxis</keyword>
<evidence type="ECO:0000256" key="8">
    <source>
        <dbReference type="ARBA" id="ARBA00023136"/>
    </source>
</evidence>
<dbReference type="InterPro" id="IPR001689">
    <property type="entry name" value="Flag_FliM"/>
</dbReference>
<keyword evidence="12" id="KW-0969">Cilium</keyword>
<dbReference type="EMBL" id="FNFP01000002">
    <property type="protein sequence ID" value="SDK45660.1"/>
    <property type="molecule type" value="Genomic_DNA"/>
</dbReference>
<dbReference type="Proteomes" id="UP000198718">
    <property type="component" value="Unassembled WGS sequence"/>
</dbReference>
<dbReference type="InterPro" id="IPR036429">
    <property type="entry name" value="SpoA-like_sf"/>
</dbReference>
<keyword evidence="5" id="KW-1003">Cell membrane</keyword>
<dbReference type="SUPFAM" id="SSF103039">
    <property type="entry name" value="CheC-like"/>
    <property type="match status" value="1"/>
</dbReference>
<dbReference type="GO" id="GO:0003774">
    <property type="term" value="F:cytoskeletal motor activity"/>
    <property type="evidence" value="ECO:0007669"/>
    <property type="project" value="InterPro"/>
</dbReference>
<dbReference type="Pfam" id="PF02154">
    <property type="entry name" value="FliM"/>
    <property type="match status" value="1"/>
</dbReference>
<dbReference type="STRING" id="393762.SAMN05660472_01336"/>
<dbReference type="PANTHER" id="PTHR30034">
    <property type="entry name" value="FLAGELLAR MOTOR SWITCH PROTEIN FLIM"/>
    <property type="match status" value="1"/>
</dbReference>
<dbReference type="NCBIfam" id="TIGR01397">
    <property type="entry name" value="fliM_switch"/>
    <property type="match status" value="1"/>
</dbReference>
<evidence type="ECO:0000259" key="11">
    <source>
        <dbReference type="Pfam" id="PF01052"/>
    </source>
</evidence>
<evidence type="ECO:0000313" key="12">
    <source>
        <dbReference type="EMBL" id="SDK45660.1"/>
    </source>
</evidence>
<feature type="domain" description="Flagellar motor switch protein FliN-like C-terminal" evidence="11">
    <location>
        <begin position="253"/>
        <end position="322"/>
    </location>
</feature>
<name>A0A1G9C1W3_9FIRM</name>
<evidence type="ECO:0000256" key="6">
    <source>
        <dbReference type="ARBA" id="ARBA00022500"/>
    </source>
</evidence>
<proteinExistence type="inferred from homology"/>
<evidence type="ECO:0000256" key="5">
    <source>
        <dbReference type="ARBA" id="ARBA00022475"/>
    </source>
</evidence>
<protein>
    <recommendedName>
        <fullName evidence="4 10">Flagellar motor switch protein FliM</fullName>
    </recommendedName>
</protein>
<dbReference type="PRINTS" id="PR00955">
    <property type="entry name" value="FLGMOTORFLIM"/>
</dbReference>
<dbReference type="SUPFAM" id="SSF101801">
    <property type="entry name" value="Surface presentation of antigens (SPOA)"/>
    <property type="match status" value="1"/>
</dbReference>
<evidence type="ECO:0000256" key="3">
    <source>
        <dbReference type="ARBA" id="ARBA00011049"/>
    </source>
</evidence>
<evidence type="ECO:0000256" key="9">
    <source>
        <dbReference type="ARBA" id="ARBA00023143"/>
    </source>
</evidence>
<dbReference type="InterPro" id="IPR001543">
    <property type="entry name" value="FliN-like_C"/>
</dbReference>
<keyword evidence="8" id="KW-0472">Membrane</keyword>
<gene>
    <name evidence="12" type="ORF">SAMN05660472_01336</name>
</gene>
<dbReference type="PANTHER" id="PTHR30034:SF6">
    <property type="entry name" value="YOP PROTEINS TRANSLOCATION PROTEIN Q"/>
    <property type="match status" value="1"/>
</dbReference>
<keyword evidence="12" id="KW-0966">Cell projection</keyword>
<dbReference type="GO" id="GO:0071978">
    <property type="term" value="P:bacterial-type flagellum-dependent swarming motility"/>
    <property type="evidence" value="ECO:0007669"/>
    <property type="project" value="TreeGrafter"/>
</dbReference>
<dbReference type="OrthoDB" id="9806941at2"/>
<evidence type="ECO:0000256" key="7">
    <source>
        <dbReference type="ARBA" id="ARBA00022779"/>
    </source>
</evidence>
<dbReference type="Gene3D" id="2.30.330.10">
    <property type="entry name" value="SpoA-like"/>
    <property type="match status" value="1"/>
</dbReference>
<dbReference type="InterPro" id="IPR028976">
    <property type="entry name" value="CheC-like_sf"/>
</dbReference>
<keyword evidence="9" id="KW-0975">Bacterial flagellum</keyword>
<comment type="subcellular location">
    <subcellularLocation>
        <location evidence="1">Bacterial flagellum basal body</location>
    </subcellularLocation>
    <subcellularLocation>
        <location evidence="2">Cell membrane</location>
        <topology evidence="2">Peripheral membrane protein</topology>
    </subcellularLocation>
</comment>